<reference evidence="2 3" key="1">
    <citation type="journal article" date="2016" name="Nat. Commun.">
        <title>Thousands of microbial genomes shed light on interconnected biogeochemical processes in an aquifer system.</title>
        <authorList>
            <person name="Anantharaman K."/>
            <person name="Brown C.T."/>
            <person name="Hug L.A."/>
            <person name="Sharon I."/>
            <person name="Castelle C.J."/>
            <person name="Probst A.J."/>
            <person name="Thomas B.C."/>
            <person name="Singh A."/>
            <person name="Wilkins M.J."/>
            <person name="Karaoz U."/>
            <person name="Brodie E.L."/>
            <person name="Williams K.H."/>
            <person name="Hubbard S.S."/>
            <person name="Banfield J.F."/>
        </authorList>
    </citation>
    <scope>NUCLEOTIDE SEQUENCE [LARGE SCALE GENOMIC DNA]</scope>
</reference>
<keyword evidence="1" id="KW-1133">Transmembrane helix</keyword>
<dbReference type="InterPro" id="IPR043723">
    <property type="entry name" value="DUF5665"/>
</dbReference>
<sequence length="88" mass="9963">MEDDKLIEAIENVRRDKSHPWRYLVFTFLNGIAYGVGLGIGMTVILGLVLFFITKIIAGMVNFPLIGHYFNEVAKIIETYSSQGARIR</sequence>
<dbReference type="Proteomes" id="UP000178417">
    <property type="component" value="Unassembled WGS sequence"/>
</dbReference>
<protein>
    <submittedName>
        <fullName evidence="2">Uncharacterized protein</fullName>
    </submittedName>
</protein>
<proteinExistence type="predicted"/>
<organism evidence="2 3">
    <name type="scientific">candidate division WOR-1 bacterium RIFOXYB2_FULL_37_13</name>
    <dbReference type="NCBI Taxonomy" id="1802579"/>
    <lineage>
        <taxon>Bacteria</taxon>
        <taxon>Bacillati</taxon>
        <taxon>Saganbacteria</taxon>
    </lineage>
</organism>
<feature type="transmembrane region" description="Helical" evidence="1">
    <location>
        <begin position="32"/>
        <end position="53"/>
    </location>
</feature>
<name>A0A1F4SF27_UNCSA</name>
<accession>A0A1F4SF27</accession>
<evidence type="ECO:0000256" key="1">
    <source>
        <dbReference type="SAM" id="Phobius"/>
    </source>
</evidence>
<gene>
    <name evidence="2" type="ORF">A2310_03330</name>
</gene>
<keyword evidence="1" id="KW-0472">Membrane</keyword>
<comment type="caution">
    <text evidence="2">The sequence shown here is derived from an EMBL/GenBank/DDBJ whole genome shotgun (WGS) entry which is preliminary data.</text>
</comment>
<dbReference type="Pfam" id="PF18910">
    <property type="entry name" value="DUF5665"/>
    <property type="match status" value="1"/>
</dbReference>
<dbReference type="STRING" id="1802579.A2310_03330"/>
<keyword evidence="1" id="KW-0812">Transmembrane</keyword>
<evidence type="ECO:0000313" key="3">
    <source>
        <dbReference type="Proteomes" id="UP000178417"/>
    </source>
</evidence>
<dbReference type="AlphaFoldDB" id="A0A1F4SF27"/>
<dbReference type="EMBL" id="MEUB01000062">
    <property type="protein sequence ID" value="OGC19026.1"/>
    <property type="molecule type" value="Genomic_DNA"/>
</dbReference>
<evidence type="ECO:0000313" key="2">
    <source>
        <dbReference type="EMBL" id="OGC19026.1"/>
    </source>
</evidence>